<name>A0ABR0V827_REHGL</name>
<evidence type="ECO:0000256" key="1">
    <source>
        <dbReference type="SAM" id="MobiDB-lite"/>
    </source>
</evidence>
<dbReference type="Proteomes" id="UP001318860">
    <property type="component" value="Unassembled WGS sequence"/>
</dbReference>
<evidence type="ECO:0000313" key="2">
    <source>
        <dbReference type="EMBL" id="KAK6131136.1"/>
    </source>
</evidence>
<gene>
    <name evidence="2" type="ORF">DH2020_035121</name>
</gene>
<feature type="region of interest" description="Disordered" evidence="1">
    <location>
        <begin position="63"/>
        <end position="86"/>
    </location>
</feature>
<comment type="caution">
    <text evidence="2">The sequence shown here is derived from an EMBL/GenBank/DDBJ whole genome shotgun (WGS) entry which is preliminary data.</text>
</comment>
<accession>A0ABR0V827</accession>
<proteinExistence type="predicted"/>
<evidence type="ECO:0008006" key="4">
    <source>
        <dbReference type="Google" id="ProtNLM"/>
    </source>
</evidence>
<feature type="region of interest" description="Disordered" evidence="1">
    <location>
        <begin position="1"/>
        <end position="29"/>
    </location>
</feature>
<evidence type="ECO:0000313" key="3">
    <source>
        <dbReference type="Proteomes" id="UP001318860"/>
    </source>
</evidence>
<reference evidence="2 3" key="1">
    <citation type="journal article" date="2021" name="Comput. Struct. Biotechnol. J.">
        <title>De novo genome assembly of the potent medicinal plant Rehmannia glutinosa using nanopore technology.</title>
        <authorList>
            <person name="Ma L."/>
            <person name="Dong C."/>
            <person name="Song C."/>
            <person name="Wang X."/>
            <person name="Zheng X."/>
            <person name="Niu Y."/>
            <person name="Chen S."/>
            <person name="Feng W."/>
        </authorList>
    </citation>
    <scope>NUCLEOTIDE SEQUENCE [LARGE SCALE GENOMIC DNA]</scope>
    <source>
        <strain evidence="2">DH-2019</strain>
    </source>
</reference>
<keyword evidence="3" id="KW-1185">Reference proteome</keyword>
<protein>
    <recommendedName>
        <fullName evidence="4">CCHC-type domain-containing protein</fullName>
    </recommendedName>
</protein>
<dbReference type="EMBL" id="JABTTQ020001453">
    <property type="protein sequence ID" value="KAK6131136.1"/>
    <property type="molecule type" value="Genomic_DNA"/>
</dbReference>
<organism evidence="2 3">
    <name type="scientific">Rehmannia glutinosa</name>
    <name type="common">Chinese foxglove</name>
    <dbReference type="NCBI Taxonomy" id="99300"/>
    <lineage>
        <taxon>Eukaryota</taxon>
        <taxon>Viridiplantae</taxon>
        <taxon>Streptophyta</taxon>
        <taxon>Embryophyta</taxon>
        <taxon>Tracheophyta</taxon>
        <taxon>Spermatophyta</taxon>
        <taxon>Magnoliopsida</taxon>
        <taxon>eudicotyledons</taxon>
        <taxon>Gunneridae</taxon>
        <taxon>Pentapetalae</taxon>
        <taxon>asterids</taxon>
        <taxon>lamiids</taxon>
        <taxon>Lamiales</taxon>
        <taxon>Orobanchaceae</taxon>
        <taxon>Rehmannieae</taxon>
        <taxon>Rehmannia</taxon>
    </lineage>
</organism>
<sequence length="119" mass="12553">MAQPRGVAWNTVTTEGNIAGTRGDGASAGNQLASQPGDPFMLINSDHPGTVLVTSPLTALPSRTNVDANPVVRRPNPPNPGWTRGKGFQRISKEEKAKLVCDHCGNSGHGINECFKLHG</sequence>